<feature type="region of interest" description="Disordered" evidence="1">
    <location>
        <begin position="1"/>
        <end position="55"/>
    </location>
</feature>
<sequence>MLAEYPLGSAESLPRVPPKTQVRTSYRSRPTMGKPLNATSASPTPSAPAPANVEKTAVSEHALEAIHHAISGQPWADLELIVSHGSGTQSVFANSNILKKACPVLMKEINRTGALELDTMEDLNPVGGGKSGRRTASASLSSRPTSARRTSSSGLLDYSSNGRPRERAPGSFNRRSEGGDEYDDAQDSFLGDDNNDDDVDREFPRKKSGAIRRDDNLVDDDELEHEDDVDEASSYLAAGHRVAKVPGSNGSTPVETPSSPFANTFSKARLSRFVKFMGKDKTPDALESPSLATGPVVPGKEDYLSEGGRVRRYSAANDLYPRSGEMGANGSRPTIGGRAPAASRVHVSGCTPGTLQALIFYLYTGQTRFARKPTRRVGGAGDESDLSSDEEDDVDDEDADHDDEADVPEASGDKHDGSKSQSYPPLLSSRAAYCLGHQLNLPDLQARAFAHLCGLLSSRTVLGDLLSPFVDRFAEVQQAHLDYISKHWDSVKSRDDFAPIIGKLVKGEYPKANAALLQLFAKFRISP</sequence>
<protein>
    <recommendedName>
        <fullName evidence="4">BTB domain-containing protein</fullName>
    </recommendedName>
</protein>
<evidence type="ECO:0000313" key="3">
    <source>
        <dbReference type="Proteomes" id="UP000053664"/>
    </source>
</evidence>
<dbReference type="InterPro" id="IPR011333">
    <property type="entry name" value="SKP1/BTB/POZ_sf"/>
</dbReference>
<feature type="compositionally biased region" description="Low complexity" evidence="1">
    <location>
        <begin position="134"/>
        <end position="153"/>
    </location>
</feature>
<gene>
    <name evidence="2" type="ORF">PFL1_03768</name>
</gene>
<dbReference type="Proteomes" id="UP000053664">
    <property type="component" value="Unassembled WGS sequence"/>
</dbReference>
<organism evidence="2 3">
    <name type="scientific">Pseudozyma flocculosa PF-1</name>
    <dbReference type="NCBI Taxonomy" id="1277687"/>
    <lineage>
        <taxon>Eukaryota</taxon>
        <taxon>Fungi</taxon>
        <taxon>Dikarya</taxon>
        <taxon>Basidiomycota</taxon>
        <taxon>Ustilaginomycotina</taxon>
        <taxon>Ustilaginomycetes</taxon>
        <taxon>Ustilaginales</taxon>
        <taxon>Ustilaginaceae</taxon>
        <taxon>Pseudozyma</taxon>
    </lineage>
</organism>
<dbReference type="RefSeq" id="XP_007879483.1">
    <property type="nucleotide sequence ID" value="XM_007881292.1"/>
</dbReference>
<feature type="region of interest" description="Disordered" evidence="1">
    <location>
        <begin position="120"/>
        <end position="207"/>
    </location>
</feature>
<feature type="compositionally biased region" description="Polar residues" evidence="1">
    <location>
        <begin position="248"/>
        <end position="262"/>
    </location>
</feature>
<dbReference type="HOGENOM" id="CLU_527983_0_0_1"/>
<evidence type="ECO:0000313" key="2">
    <source>
        <dbReference type="EMBL" id="EPQ28465.1"/>
    </source>
</evidence>
<proteinExistence type="predicted"/>
<dbReference type="AlphaFoldDB" id="A0A061H8W5"/>
<name>A0A061H8W5_9BASI</name>
<reference evidence="2 3" key="1">
    <citation type="journal article" date="2013" name="Plant Cell">
        <title>The transition from a phytopathogenic smut ancestor to an anamorphic biocontrol agent deciphered by comparative whole-genome analysis.</title>
        <authorList>
            <person name="Lefebvre F."/>
            <person name="Joly D.L."/>
            <person name="Labbe C."/>
            <person name="Teichmann B."/>
            <person name="Linning R."/>
            <person name="Belzile F."/>
            <person name="Bakkeren G."/>
            <person name="Belanger R.R."/>
        </authorList>
    </citation>
    <scope>NUCLEOTIDE SEQUENCE [LARGE SCALE GENOMIC DNA]</scope>
    <source>
        <strain evidence="2 3">PF-1</strain>
    </source>
</reference>
<dbReference type="EMBL" id="KE361634">
    <property type="protein sequence ID" value="EPQ28465.1"/>
    <property type="molecule type" value="Genomic_DNA"/>
</dbReference>
<dbReference type="OrthoDB" id="6359816at2759"/>
<dbReference type="GeneID" id="19317876"/>
<feature type="region of interest" description="Disordered" evidence="1">
    <location>
        <begin position="242"/>
        <end position="262"/>
    </location>
</feature>
<evidence type="ECO:0000256" key="1">
    <source>
        <dbReference type="SAM" id="MobiDB-lite"/>
    </source>
</evidence>
<feature type="compositionally biased region" description="Acidic residues" evidence="1">
    <location>
        <begin position="382"/>
        <end position="407"/>
    </location>
</feature>
<feature type="compositionally biased region" description="Basic and acidic residues" evidence="1">
    <location>
        <begin position="163"/>
        <end position="178"/>
    </location>
</feature>
<dbReference type="KEGG" id="pfp:PFL1_03768"/>
<feature type="region of interest" description="Disordered" evidence="1">
    <location>
        <begin position="282"/>
        <end position="303"/>
    </location>
</feature>
<feature type="region of interest" description="Disordered" evidence="1">
    <location>
        <begin position="374"/>
        <end position="422"/>
    </location>
</feature>
<dbReference type="eggNOG" id="ENOG502RDX1">
    <property type="taxonomic scope" value="Eukaryota"/>
</dbReference>
<accession>A0A061H8W5</accession>
<evidence type="ECO:0008006" key="4">
    <source>
        <dbReference type="Google" id="ProtNLM"/>
    </source>
</evidence>
<dbReference type="Gene3D" id="3.30.710.10">
    <property type="entry name" value="Potassium Channel Kv1.1, Chain A"/>
    <property type="match status" value="1"/>
</dbReference>